<keyword evidence="2" id="KW-0812">Transmembrane</keyword>
<sequence>MTATKDCISEAGKTTAIAGGMGLFVSTMQNTIQKHKEGARGVITRTGGTIAFFAAMGGIFTLGECAAKDIRGEDDAINAAIGGCAAGMLAGIKSHSFAKMGAGCAAVGTTMYAYEATGQLKGLFADKTREEKKQYEKEFFKQKQTSE</sequence>
<dbReference type="Proteomes" id="UP001476247">
    <property type="component" value="Unassembled WGS sequence"/>
</dbReference>
<accession>A0ABP9Y8E8</accession>
<dbReference type="EMBL" id="BAABUJ010000025">
    <property type="protein sequence ID" value="GAA5802880.1"/>
    <property type="molecule type" value="Genomic_DNA"/>
</dbReference>
<dbReference type="InterPro" id="IPR039205">
    <property type="entry name" value="NDUFA11"/>
</dbReference>
<dbReference type="Pfam" id="PF02466">
    <property type="entry name" value="Tim17"/>
    <property type="match status" value="1"/>
</dbReference>
<protein>
    <recommendedName>
        <fullName evidence="9">NADH dehydrogenase [ubiquinone] 1 alpha subcomplex subunit 11</fullName>
    </recommendedName>
</protein>
<reference evidence="7 8" key="1">
    <citation type="submission" date="2024-04" db="EMBL/GenBank/DDBJ databases">
        <title>genome sequences of Mucor flavus KT1a and Helicostylum pulchrum KT1b strains isolation_sourced from the surface of a dry-aged beef.</title>
        <authorList>
            <person name="Toyotome T."/>
            <person name="Hosono M."/>
            <person name="Torimaru M."/>
            <person name="Fukuda K."/>
            <person name="Mikami N."/>
        </authorList>
    </citation>
    <scope>NUCLEOTIDE SEQUENCE [LARGE SCALE GENOMIC DNA]</scope>
    <source>
        <strain evidence="7 8">KT1b</strain>
    </source>
</reference>
<name>A0ABP9Y8E8_9FUNG</name>
<gene>
    <name evidence="7" type="ORF">HPULCUR_008355</name>
</gene>
<evidence type="ECO:0000256" key="3">
    <source>
        <dbReference type="ARBA" id="ARBA00022792"/>
    </source>
</evidence>
<dbReference type="PANTHER" id="PTHR21382">
    <property type="entry name" value="NADH-UBIQUINONE OXIDOREDUCTASE SUBUNIT"/>
    <property type="match status" value="1"/>
</dbReference>
<evidence type="ECO:0000313" key="8">
    <source>
        <dbReference type="Proteomes" id="UP001476247"/>
    </source>
</evidence>
<keyword evidence="5" id="KW-0496">Mitochondrion</keyword>
<keyword evidence="3" id="KW-0999">Mitochondrion inner membrane</keyword>
<comment type="caution">
    <text evidence="7">The sequence shown here is derived from an EMBL/GenBank/DDBJ whole genome shotgun (WGS) entry which is preliminary data.</text>
</comment>
<evidence type="ECO:0000256" key="5">
    <source>
        <dbReference type="ARBA" id="ARBA00023128"/>
    </source>
</evidence>
<keyword evidence="8" id="KW-1185">Reference proteome</keyword>
<evidence type="ECO:0000256" key="4">
    <source>
        <dbReference type="ARBA" id="ARBA00022989"/>
    </source>
</evidence>
<keyword evidence="6" id="KW-0472">Membrane</keyword>
<evidence type="ECO:0000256" key="2">
    <source>
        <dbReference type="ARBA" id="ARBA00022692"/>
    </source>
</evidence>
<evidence type="ECO:0008006" key="9">
    <source>
        <dbReference type="Google" id="ProtNLM"/>
    </source>
</evidence>
<proteinExistence type="predicted"/>
<organism evidence="7 8">
    <name type="scientific">Helicostylum pulchrum</name>
    <dbReference type="NCBI Taxonomy" id="562976"/>
    <lineage>
        <taxon>Eukaryota</taxon>
        <taxon>Fungi</taxon>
        <taxon>Fungi incertae sedis</taxon>
        <taxon>Mucoromycota</taxon>
        <taxon>Mucoromycotina</taxon>
        <taxon>Mucoromycetes</taxon>
        <taxon>Mucorales</taxon>
        <taxon>Mucorineae</taxon>
        <taxon>Mucoraceae</taxon>
        <taxon>Helicostylum</taxon>
    </lineage>
</organism>
<comment type="subcellular location">
    <subcellularLocation>
        <location evidence="1">Mitochondrion inner membrane</location>
        <topology evidence="1">Multi-pass membrane protein</topology>
    </subcellularLocation>
</comment>
<evidence type="ECO:0000256" key="6">
    <source>
        <dbReference type="ARBA" id="ARBA00023136"/>
    </source>
</evidence>
<keyword evidence="4" id="KW-1133">Transmembrane helix</keyword>
<evidence type="ECO:0000256" key="1">
    <source>
        <dbReference type="ARBA" id="ARBA00004448"/>
    </source>
</evidence>
<dbReference type="PANTHER" id="PTHR21382:SF1">
    <property type="entry name" value="NADH DEHYDROGENASE [UBIQUINONE] 1 ALPHA SUBCOMPLEX SUBUNIT 11"/>
    <property type="match status" value="1"/>
</dbReference>
<evidence type="ECO:0000313" key="7">
    <source>
        <dbReference type="EMBL" id="GAA5802880.1"/>
    </source>
</evidence>